<proteinExistence type="predicted"/>
<reference evidence="4" key="1">
    <citation type="submission" date="2016-11" db="UniProtKB">
        <authorList>
            <consortium name="WormBaseParasite"/>
        </authorList>
    </citation>
    <scope>IDENTIFICATION</scope>
</reference>
<dbReference type="WBParaSite" id="L893_g26673.t2">
    <property type="protein sequence ID" value="L893_g26673.t2"/>
    <property type="gene ID" value="L893_g26673"/>
</dbReference>
<keyword evidence="2" id="KW-0472">Membrane</keyword>
<feature type="transmembrane region" description="Helical" evidence="2">
    <location>
        <begin position="50"/>
        <end position="67"/>
    </location>
</feature>
<feature type="transmembrane region" description="Helical" evidence="2">
    <location>
        <begin position="236"/>
        <end position="255"/>
    </location>
</feature>
<keyword evidence="2" id="KW-0812">Transmembrane</keyword>
<keyword evidence="2" id="KW-1133">Transmembrane helix</keyword>
<evidence type="ECO:0000313" key="3">
    <source>
        <dbReference type="Proteomes" id="UP000095287"/>
    </source>
</evidence>
<evidence type="ECO:0000313" key="4">
    <source>
        <dbReference type="WBParaSite" id="L893_g26673.t2"/>
    </source>
</evidence>
<evidence type="ECO:0000256" key="1">
    <source>
        <dbReference type="SAM" id="MobiDB-lite"/>
    </source>
</evidence>
<keyword evidence="3" id="KW-1185">Reference proteome</keyword>
<feature type="region of interest" description="Disordered" evidence="1">
    <location>
        <begin position="529"/>
        <end position="566"/>
    </location>
</feature>
<accession>A0A1I7ZI69</accession>
<feature type="region of interest" description="Disordered" evidence="1">
    <location>
        <begin position="486"/>
        <end position="509"/>
    </location>
</feature>
<organism evidence="3 4">
    <name type="scientific">Steinernema glaseri</name>
    <dbReference type="NCBI Taxonomy" id="37863"/>
    <lineage>
        <taxon>Eukaryota</taxon>
        <taxon>Metazoa</taxon>
        <taxon>Ecdysozoa</taxon>
        <taxon>Nematoda</taxon>
        <taxon>Chromadorea</taxon>
        <taxon>Rhabditida</taxon>
        <taxon>Tylenchina</taxon>
        <taxon>Panagrolaimomorpha</taxon>
        <taxon>Strongyloidoidea</taxon>
        <taxon>Steinernematidae</taxon>
        <taxon>Steinernema</taxon>
    </lineage>
</organism>
<name>A0A1I7ZI69_9BILA</name>
<protein>
    <submittedName>
        <fullName evidence="4">TLC domain-containing protein</fullName>
    </submittedName>
</protein>
<evidence type="ECO:0000256" key="2">
    <source>
        <dbReference type="SAM" id="Phobius"/>
    </source>
</evidence>
<sequence>MQRIRNGYRSLKRFTTSTIEWRHPITPLYLMAVNVAFWLTAFYVEKDSQLRILVTLGATTFGWDVLLSPTHDRNILTHIITWPIHDLFRTSSVGLTLWSAHSLHQGALEQACWSAYGTVGLLLINPVWQYNETSSVGLTLWSAHSLHQGALEQACWSAYGTVGLLLINPVWQYNEVNAKLARCANAALCAIGSATNRFIVRPVVAVYRVLEFIVLLRWVPILFGYITRFLRRIRDAIVGFFVGIYNSIINFFAWIGREIRACRNNFSAYCASLSSRLRNWFYNSIYMPICRFLKRTREFLRYWFCAHWWPGLRAWLVEHIGRPVQRWFNYVCYGIVYVVCGYWVKPLGRLLLRGAKAVLCWAKTSVWEPLKVWLLVKFDLLFKYTKRVLHRLAILFRDSVLYPVCMFLWRLTKHVYGLFHEAYVRPALDYSYLKYKLAEDFAFIYVLGPVCKTIVENIPEKSPFCDDTDTELADLLPNAEGVESDVLSDTETDVDLPHSNLNTEGPSTPVAKEEADFISGLQFPTIHASESSDEEFDLNAERRRSKVRRRRPSKKRSEIATSTSEAAASDFDIDEAQLELLDADGTR</sequence>
<dbReference type="Proteomes" id="UP000095287">
    <property type="component" value="Unplaced"/>
</dbReference>
<feature type="compositionally biased region" description="Basic residues" evidence="1">
    <location>
        <begin position="543"/>
        <end position="554"/>
    </location>
</feature>
<feature type="transmembrane region" description="Helical" evidence="2">
    <location>
        <begin position="21"/>
        <end position="44"/>
    </location>
</feature>
<feature type="transmembrane region" description="Helical" evidence="2">
    <location>
        <begin position="209"/>
        <end position="230"/>
    </location>
</feature>
<feature type="transmembrane region" description="Helical" evidence="2">
    <location>
        <begin position="327"/>
        <end position="344"/>
    </location>
</feature>
<dbReference type="AlphaFoldDB" id="A0A1I7ZI69"/>